<protein>
    <submittedName>
        <fullName evidence="1">Uncharacterized protein</fullName>
    </submittedName>
</protein>
<dbReference type="RefSeq" id="WP_087733498.1">
    <property type="nucleotide sequence ID" value="NZ_CYGY02000016.1"/>
</dbReference>
<gene>
    <name evidence="1" type="ORF">BN2476_160025</name>
</gene>
<organism evidence="1 2">
    <name type="scientific">Paraburkholderia piptadeniae</name>
    <dbReference type="NCBI Taxonomy" id="1701573"/>
    <lineage>
        <taxon>Bacteria</taxon>
        <taxon>Pseudomonadati</taxon>
        <taxon>Pseudomonadota</taxon>
        <taxon>Betaproteobacteria</taxon>
        <taxon>Burkholderiales</taxon>
        <taxon>Burkholderiaceae</taxon>
        <taxon>Paraburkholderia</taxon>
    </lineage>
</organism>
<dbReference type="EMBL" id="CYGY02000016">
    <property type="protein sequence ID" value="SIT38094.1"/>
    <property type="molecule type" value="Genomic_DNA"/>
</dbReference>
<reference evidence="1" key="1">
    <citation type="submission" date="2016-12" db="EMBL/GenBank/DDBJ databases">
        <authorList>
            <person name="Moulin L."/>
        </authorList>
    </citation>
    <scope>NUCLEOTIDE SEQUENCE [LARGE SCALE GENOMIC DNA]</scope>
    <source>
        <strain evidence="1">STM 7183</strain>
    </source>
</reference>
<evidence type="ECO:0000313" key="1">
    <source>
        <dbReference type="EMBL" id="SIT38094.1"/>
    </source>
</evidence>
<dbReference type="OrthoDB" id="8926609at2"/>
<name>A0A1N7RSL1_9BURK</name>
<keyword evidence="2" id="KW-1185">Reference proteome</keyword>
<comment type="caution">
    <text evidence="1">The sequence shown here is derived from an EMBL/GenBank/DDBJ whole genome shotgun (WGS) entry which is preliminary data.</text>
</comment>
<sequence length="88" mass="9968">MTNTKEQSLRLVVEKWLGFNPSKTARITAFGRTVSGGSRYVCVETTHDGEQLALFFFRHSDGCWRVFPPTPTFPEMTLERLAAYGQPV</sequence>
<accession>A0A1N7RSL1</accession>
<dbReference type="Proteomes" id="UP000195569">
    <property type="component" value="Unassembled WGS sequence"/>
</dbReference>
<proteinExistence type="predicted"/>
<evidence type="ECO:0000313" key="2">
    <source>
        <dbReference type="Proteomes" id="UP000195569"/>
    </source>
</evidence>
<dbReference type="AlphaFoldDB" id="A0A1N7RSL1"/>